<organism evidence="2 3">
    <name type="scientific">Nocardioides soli</name>
    <dbReference type="NCBI Taxonomy" id="1036020"/>
    <lineage>
        <taxon>Bacteria</taxon>
        <taxon>Bacillati</taxon>
        <taxon>Actinomycetota</taxon>
        <taxon>Actinomycetes</taxon>
        <taxon>Propionibacteriales</taxon>
        <taxon>Nocardioidaceae</taxon>
        <taxon>Nocardioides</taxon>
    </lineage>
</organism>
<protein>
    <submittedName>
        <fullName evidence="2">Hemerythrin-like domain-containing protein</fullName>
    </submittedName>
</protein>
<accession>A0A7W4YYY3</accession>
<dbReference type="Pfam" id="PF01814">
    <property type="entry name" value="Hemerythrin"/>
    <property type="match status" value="1"/>
</dbReference>
<evidence type="ECO:0000313" key="3">
    <source>
        <dbReference type="Proteomes" id="UP000589626"/>
    </source>
</evidence>
<evidence type="ECO:0000313" key="2">
    <source>
        <dbReference type="EMBL" id="MBB3040594.1"/>
    </source>
</evidence>
<keyword evidence="3" id="KW-1185">Reference proteome</keyword>
<dbReference type="AlphaFoldDB" id="A0A7W4YYY3"/>
<reference evidence="2 3" key="1">
    <citation type="submission" date="2020-08" db="EMBL/GenBank/DDBJ databases">
        <title>Sequencing the genomes of 1000 actinobacteria strains.</title>
        <authorList>
            <person name="Klenk H.-P."/>
        </authorList>
    </citation>
    <scope>NUCLEOTIDE SEQUENCE [LARGE SCALE GENOMIC DNA]</scope>
    <source>
        <strain evidence="2 3">DSM 105498</strain>
    </source>
</reference>
<gene>
    <name evidence="2" type="ORF">FHU40_000395</name>
</gene>
<name>A0A7W4YYY3_9ACTN</name>
<comment type="caution">
    <text evidence="2">The sequence shown here is derived from an EMBL/GenBank/DDBJ whole genome shotgun (WGS) entry which is preliminary data.</text>
</comment>
<dbReference type="Proteomes" id="UP000589626">
    <property type="component" value="Unassembled WGS sequence"/>
</dbReference>
<dbReference type="RefSeq" id="WP_183590606.1">
    <property type="nucleotide sequence ID" value="NZ_JACHWR010000001.1"/>
</dbReference>
<sequence>MTTQSIVETLTREHRAIDAAVEGFVEHLQDGELDPDLVLGGLATLRRHIYLEEVHLFPPLSRGALMMPVTVMLREHGELWRTMDAIAESVAEAQAGGDSPRARERTQALCLELLAMLDRHNEKEEPVIYPQTPLLRADEAAALAAALASGAMPDGWTCHDAGTGDPATPGLTPPWSTGA</sequence>
<proteinExistence type="predicted"/>
<feature type="domain" description="Hemerythrin-like" evidence="1">
    <location>
        <begin position="6"/>
        <end position="131"/>
    </location>
</feature>
<dbReference type="InterPro" id="IPR012312">
    <property type="entry name" value="Hemerythrin-like"/>
</dbReference>
<evidence type="ECO:0000259" key="1">
    <source>
        <dbReference type="Pfam" id="PF01814"/>
    </source>
</evidence>
<dbReference type="EMBL" id="JACHWR010000001">
    <property type="protein sequence ID" value="MBB3040594.1"/>
    <property type="molecule type" value="Genomic_DNA"/>
</dbReference>
<dbReference type="Gene3D" id="1.20.120.520">
    <property type="entry name" value="nmb1532 protein domain like"/>
    <property type="match status" value="1"/>
</dbReference>